<dbReference type="Proteomes" id="UP000574761">
    <property type="component" value="Unassembled WGS sequence"/>
</dbReference>
<name>A0A7W6GLF8_9HYPH</name>
<keyword evidence="2" id="KW-1185">Reference proteome</keyword>
<comment type="caution">
    <text evidence="1">The sequence shown here is derived from an EMBL/GenBank/DDBJ whole genome shotgun (WGS) entry which is preliminary data.</text>
</comment>
<evidence type="ECO:0000313" key="2">
    <source>
        <dbReference type="Proteomes" id="UP000574761"/>
    </source>
</evidence>
<organism evidence="1 2">
    <name type="scientific">Mycoplana azooxidifex</name>
    <dbReference type="NCBI Taxonomy" id="1636188"/>
    <lineage>
        <taxon>Bacteria</taxon>
        <taxon>Pseudomonadati</taxon>
        <taxon>Pseudomonadota</taxon>
        <taxon>Alphaproteobacteria</taxon>
        <taxon>Hyphomicrobiales</taxon>
        <taxon>Rhizobiaceae</taxon>
        <taxon>Mycoplana</taxon>
    </lineage>
</organism>
<sequence length="29" mass="3400">MPKRYHAKFTFTVTVTEVRYEIGKADSHS</sequence>
<dbReference type="EMBL" id="JACIEE010000012">
    <property type="protein sequence ID" value="MBB3979655.1"/>
    <property type="molecule type" value="Genomic_DNA"/>
</dbReference>
<dbReference type="AlphaFoldDB" id="A0A7W6GLF8"/>
<protein>
    <submittedName>
        <fullName evidence="1">Uncharacterized protein</fullName>
    </submittedName>
</protein>
<accession>A0A7W6GLF8</accession>
<reference evidence="1 2" key="1">
    <citation type="submission" date="2020-08" db="EMBL/GenBank/DDBJ databases">
        <title>Genomic Encyclopedia of Type Strains, Phase IV (KMG-IV): sequencing the most valuable type-strain genomes for metagenomic binning, comparative biology and taxonomic classification.</title>
        <authorList>
            <person name="Goeker M."/>
        </authorList>
    </citation>
    <scope>NUCLEOTIDE SEQUENCE [LARGE SCALE GENOMIC DNA]</scope>
    <source>
        <strain evidence="1 2">DSM 100211</strain>
    </source>
</reference>
<gene>
    <name evidence="1" type="ORF">GGQ64_004899</name>
</gene>
<proteinExistence type="predicted"/>
<evidence type="ECO:0000313" key="1">
    <source>
        <dbReference type="EMBL" id="MBB3979655.1"/>
    </source>
</evidence>